<dbReference type="EMBL" id="JACHWR010000001">
    <property type="protein sequence ID" value="MBB3041427.1"/>
    <property type="molecule type" value="Genomic_DNA"/>
</dbReference>
<reference evidence="1 2" key="1">
    <citation type="submission" date="2020-08" db="EMBL/GenBank/DDBJ databases">
        <title>Sequencing the genomes of 1000 actinobacteria strains.</title>
        <authorList>
            <person name="Klenk H.-P."/>
        </authorList>
    </citation>
    <scope>NUCLEOTIDE SEQUENCE [LARGE SCALE GENOMIC DNA]</scope>
    <source>
        <strain evidence="1 2">DSM 105498</strain>
    </source>
</reference>
<proteinExistence type="predicted"/>
<evidence type="ECO:0000313" key="2">
    <source>
        <dbReference type="Proteomes" id="UP000589626"/>
    </source>
</evidence>
<protein>
    <submittedName>
        <fullName evidence="1">Uncharacterized protein</fullName>
    </submittedName>
</protein>
<organism evidence="1 2">
    <name type="scientific">Nocardioides soli</name>
    <dbReference type="NCBI Taxonomy" id="1036020"/>
    <lineage>
        <taxon>Bacteria</taxon>
        <taxon>Bacillati</taxon>
        <taxon>Actinomycetota</taxon>
        <taxon>Actinomycetes</taxon>
        <taxon>Propionibacteriales</taxon>
        <taxon>Nocardioidaceae</taxon>
        <taxon>Nocardioides</taxon>
    </lineage>
</organism>
<name>A0A7W4VU88_9ACTN</name>
<gene>
    <name evidence="1" type="ORF">FHU40_001228</name>
</gene>
<dbReference type="RefSeq" id="WP_183591328.1">
    <property type="nucleotide sequence ID" value="NZ_JACHWR010000001.1"/>
</dbReference>
<dbReference type="AlphaFoldDB" id="A0A7W4VU88"/>
<dbReference type="Proteomes" id="UP000589626">
    <property type="component" value="Unassembled WGS sequence"/>
</dbReference>
<keyword evidence="2" id="KW-1185">Reference proteome</keyword>
<accession>A0A7W4VU88</accession>
<evidence type="ECO:0000313" key="1">
    <source>
        <dbReference type="EMBL" id="MBB3041427.1"/>
    </source>
</evidence>
<comment type="caution">
    <text evidence="1">The sequence shown here is derived from an EMBL/GenBank/DDBJ whole genome shotgun (WGS) entry which is preliminary data.</text>
</comment>
<sequence>MSTLQLNRRQAWRTMSIQDMHQRLQALRQRQQRQVEFEMLRLQAHVR</sequence>